<dbReference type="Proteomes" id="UP000184097">
    <property type="component" value="Unassembled WGS sequence"/>
</dbReference>
<gene>
    <name evidence="1" type="ORF">SAMN02745247_02445</name>
</gene>
<name>A0A1M7SUD5_9FIRM</name>
<accession>A0A1M7SUD5</accession>
<dbReference type="RefSeq" id="WP_072704563.1">
    <property type="nucleotide sequence ID" value="NZ_FRDH01000010.1"/>
</dbReference>
<dbReference type="AlphaFoldDB" id="A0A1M7SUD5"/>
<reference evidence="1 2" key="1">
    <citation type="submission" date="2016-12" db="EMBL/GenBank/DDBJ databases">
        <authorList>
            <person name="Song W.-J."/>
            <person name="Kurnit D.M."/>
        </authorList>
    </citation>
    <scope>NUCLEOTIDE SEQUENCE [LARGE SCALE GENOMIC DNA]</scope>
    <source>
        <strain evidence="1 2">DSM 14810</strain>
    </source>
</reference>
<proteinExistence type="predicted"/>
<evidence type="ECO:0000313" key="2">
    <source>
        <dbReference type="Proteomes" id="UP000184097"/>
    </source>
</evidence>
<organism evidence="1 2">
    <name type="scientific">Butyrivibrio hungatei DSM 14810</name>
    <dbReference type="NCBI Taxonomy" id="1121132"/>
    <lineage>
        <taxon>Bacteria</taxon>
        <taxon>Bacillati</taxon>
        <taxon>Bacillota</taxon>
        <taxon>Clostridia</taxon>
        <taxon>Lachnospirales</taxon>
        <taxon>Lachnospiraceae</taxon>
        <taxon>Butyrivibrio</taxon>
    </lineage>
</organism>
<protein>
    <submittedName>
        <fullName evidence="1">Uncharacterized protein</fullName>
    </submittedName>
</protein>
<dbReference type="EMBL" id="FRDH01000010">
    <property type="protein sequence ID" value="SHN61996.1"/>
    <property type="molecule type" value="Genomic_DNA"/>
</dbReference>
<evidence type="ECO:0000313" key="1">
    <source>
        <dbReference type="EMBL" id="SHN61996.1"/>
    </source>
</evidence>
<sequence length="175" mass="19238">MYNGRAFVNTSDRKVPVYQLTKNEIDITNKQIGTIYPNECFGMHASEGNVSFIVFRNSSGGISRGGFGSVNPDYTPYCERKSNGKTLEKNLPDGAGLYSHTLSKNMNWYVGTHKQSTPLPKGTIIKIKSSCTTGADYPSRIFCAGYRKPGGKDVVKEFCIDFLTVGSMPSNRALL</sequence>